<dbReference type="RefSeq" id="WP_119729340.1">
    <property type="nucleotide sequence ID" value="NZ_JACJII010000001.1"/>
</dbReference>
<dbReference type="Proteomes" id="UP000539313">
    <property type="component" value="Unassembled WGS sequence"/>
</dbReference>
<keyword evidence="1 6" id="KW-0597">Phosphoprotein</keyword>
<evidence type="ECO:0000256" key="7">
    <source>
        <dbReference type="PROSITE-ProRule" id="PRU01091"/>
    </source>
</evidence>
<dbReference type="PROSITE" id="PS51755">
    <property type="entry name" value="OMPR_PHOB"/>
    <property type="match status" value="1"/>
</dbReference>
<dbReference type="Gene3D" id="1.10.10.10">
    <property type="entry name" value="Winged helix-like DNA-binding domain superfamily/Winged helix DNA-binding domain"/>
    <property type="match status" value="1"/>
</dbReference>
<evidence type="ECO:0000313" key="11">
    <source>
        <dbReference type="Proteomes" id="UP000539313"/>
    </source>
</evidence>
<dbReference type="PANTHER" id="PTHR48111:SF4">
    <property type="entry name" value="DNA-BINDING DUAL TRANSCRIPTIONAL REGULATOR OMPR"/>
    <property type="match status" value="1"/>
</dbReference>
<name>A0A7W3N3S8_9ACTN</name>
<feature type="domain" description="OmpR/PhoB-type" evidence="9">
    <location>
        <begin position="125"/>
        <end position="223"/>
    </location>
</feature>
<feature type="domain" description="Response regulatory" evidence="8">
    <location>
        <begin position="3"/>
        <end position="116"/>
    </location>
</feature>
<dbReference type="AlphaFoldDB" id="A0A7W3N3S8"/>
<keyword evidence="4 7" id="KW-0238">DNA-binding</keyword>
<evidence type="ECO:0000256" key="1">
    <source>
        <dbReference type="ARBA" id="ARBA00022553"/>
    </source>
</evidence>
<organism evidence="10 11">
    <name type="scientific">Thermomonospora cellulosilytica</name>
    <dbReference type="NCBI Taxonomy" id="1411118"/>
    <lineage>
        <taxon>Bacteria</taxon>
        <taxon>Bacillati</taxon>
        <taxon>Actinomycetota</taxon>
        <taxon>Actinomycetes</taxon>
        <taxon>Streptosporangiales</taxon>
        <taxon>Thermomonosporaceae</taxon>
        <taxon>Thermomonospora</taxon>
    </lineage>
</organism>
<sequence length="236" mass="25583">MATVLVVEDDPNLRAALIRELGARSHTVRSAGTAMGMLRDVAQNPPDLVILDLGLPDLDGAEALKMLRGVSDVPVIIATARDGEAEIVRLLHAGADDYLVKPFTAEVLGARMAALLRRTGRAGPVVRLAVGGLHIDVDRREASLDGKPLELTRREFDLLAYLAARPGRVVSRRELLAEVWHQAYGDDQTIDVHLSWLRRKLGETAASPRYLHTVRGVGVRLAAPAEHRPESAADPS</sequence>
<feature type="modified residue" description="4-aspartylphosphate" evidence="6">
    <location>
        <position position="52"/>
    </location>
</feature>
<gene>
    <name evidence="10" type="ORF">HNR21_005928</name>
</gene>
<keyword evidence="3" id="KW-0805">Transcription regulation</keyword>
<dbReference type="EMBL" id="JACJII010000001">
    <property type="protein sequence ID" value="MBA9007046.1"/>
    <property type="molecule type" value="Genomic_DNA"/>
</dbReference>
<evidence type="ECO:0000256" key="5">
    <source>
        <dbReference type="ARBA" id="ARBA00023163"/>
    </source>
</evidence>
<dbReference type="Gene3D" id="6.10.250.690">
    <property type="match status" value="1"/>
</dbReference>
<protein>
    <submittedName>
        <fullName evidence="10">DNA-binding response OmpR family regulator</fullName>
    </submittedName>
</protein>
<dbReference type="GO" id="GO:0005829">
    <property type="term" value="C:cytosol"/>
    <property type="evidence" value="ECO:0007669"/>
    <property type="project" value="TreeGrafter"/>
</dbReference>
<dbReference type="SMART" id="SM00448">
    <property type="entry name" value="REC"/>
    <property type="match status" value="1"/>
</dbReference>
<evidence type="ECO:0000256" key="3">
    <source>
        <dbReference type="ARBA" id="ARBA00023015"/>
    </source>
</evidence>
<evidence type="ECO:0000313" key="10">
    <source>
        <dbReference type="EMBL" id="MBA9007046.1"/>
    </source>
</evidence>
<dbReference type="PANTHER" id="PTHR48111">
    <property type="entry name" value="REGULATOR OF RPOS"/>
    <property type="match status" value="1"/>
</dbReference>
<reference evidence="10 11" key="1">
    <citation type="submission" date="2020-08" db="EMBL/GenBank/DDBJ databases">
        <title>Sequencing the genomes of 1000 actinobacteria strains.</title>
        <authorList>
            <person name="Klenk H.-P."/>
        </authorList>
    </citation>
    <scope>NUCLEOTIDE SEQUENCE [LARGE SCALE GENOMIC DNA]</scope>
    <source>
        <strain evidence="10 11">DSM 45823</strain>
    </source>
</reference>
<proteinExistence type="predicted"/>
<keyword evidence="5" id="KW-0804">Transcription</keyword>
<dbReference type="GO" id="GO:0006355">
    <property type="term" value="P:regulation of DNA-templated transcription"/>
    <property type="evidence" value="ECO:0007669"/>
    <property type="project" value="InterPro"/>
</dbReference>
<evidence type="ECO:0000259" key="8">
    <source>
        <dbReference type="PROSITE" id="PS50110"/>
    </source>
</evidence>
<dbReference type="InterPro" id="IPR001867">
    <property type="entry name" value="OmpR/PhoB-type_DNA-bd"/>
</dbReference>
<evidence type="ECO:0000259" key="9">
    <source>
        <dbReference type="PROSITE" id="PS51755"/>
    </source>
</evidence>
<feature type="DNA-binding region" description="OmpR/PhoB-type" evidence="7">
    <location>
        <begin position="125"/>
        <end position="223"/>
    </location>
</feature>
<dbReference type="InterPro" id="IPR011006">
    <property type="entry name" value="CheY-like_superfamily"/>
</dbReference>
<dbReference type="SUPFAM" id="SSF52172">
    <property type="entry name" value="CheY-like"/>
    <property type="match status" value="1"/>
</dbReference>
<dbReference type="Pfam" id="PF00072">
    <property type="entry name" value="Response_reg"/>
    <property type="match status" value="1"/>
</dbReference>
<dbReference type="InterPro" id="IPR001789">
    <property type="entry name" value="Sig_transdc_resp-reg_receiver"/>
</dbReference>
<dbReference type="GO" id="GO:0000156">
    <property type="term" value="F:phosphorelay response regulator activity"/>
    <property type="evidence" value="ECO:0007669"/>
    <property type="project" value="TreeGrafter"/>
</dbReference>
<comment type="caution">
    <text evidence="10">The sequence shown here is derived from an EMBL/GenBank/DDBJ whole genome shotgun (WGS) entry which is preliminary data.</text>
</comment>
<dbReference type="GO" id="GO:0000976">
    <property type="term" value="F:transcription cis-regulatory region binding"/>
    <property type="evidence" value="ECO:0007669"/>
    <property type="project" value="TreeGrafter"/>
</dbReference>
<dbReference type="InterPro" id="IPR039420">
    <property type="entry name" value="WalR-like"/>
</dbReference>
<dbReference type="SMART" id="SM00862">
    <property type="entry name" value="Trans_reg_C"/>
    <property type="match status" value="1"/>
</dbReference>
<dbReference type="Pfam" id="PF00486">
    <property type="entry name" value="Trans_reg_C"/>
    <property type="match status" value="1"/>
</dbReference>
<dbReference type="FunFam" id="1.10.10.10:FF:000018">
    <property type="entry name" value="DNA-binding response regulator ResD"/>
    <property type="match status" value="1"/>
</dbReference>
<keyword evidence="11" id="KW-1185">Reference proteome</keyword>
<keyword evidence="2" id="KW-0902">Two-component regulatory system</keyword>
<dbReference type="Gene3D" id="3.40.50.2300">
    <property type="match status" value="1"/>
</dbReference>
<dbReference type="GO" id="GO:0032993">
    <property type="term" value="C:protein-DNA complex"/>
    <property type="evidence" value="ECO:0007669"/>
    <property type="project" value="TreeGrafter"/>
</dbReference>
<evidence type="ECO:0000256" key="2">
    <source>
        <dbReference type="ARBA" id="ARBA00023012"/>
    </source>
</evidence>
<dbReference type="InterPro" id="IPR036388">
    <property type="entry name" value="WH-like_DNA-bd_sf"/>
</dbReference>
<accession>A0A7W3N3S8</accession>
<dbReference type="PROSITE" id="PS50110">
    <property type="entry name" value="RESPONSE_REGULATORY"/>
    <property type="match status" value="1"/>
</dbReference>
<evidence type="ECO:0000256" key="4">
    <source>
        <dbReference type="ARBA" id="ARBA00023125"/>
    </source>
</evidence>
<dbReference type="CDD" id="cd00383">
    <property type="entry name" value="trans_reg_C"/>
    <property type="match status" value="1"/>
</dbReference>
<evidence type="ECO:0000256" key="6">
    <source>
        <dbReference type="PROSITE-ProRule" id="PRU00169"/>
    </source>
</evidence>